<proteinExistence type="predicted"/>
<dbReference type="AlphaFoldDB" id="A0A6G8S3P7"/>
<keyword evidence="2" id="KW-1185">Reference proteome</keyword>
<dbReference type="EMBL" id="CP049916">
    <property type="protein sequence ID" value="QIO08761.1"/>
    <property type="molecule type" value="Genomic_DNA"/>
</dbReference>
<name>A0A6G8S3P7_9GAMM</name>
<dbReference type="RefSeq" id="WP_166323818.1">
    <property type="nucleotide sequence ID" value="NZ_CP049916.1"/>
</dbReference>
<reference evidence="1 2" key="1">
    <citation type="submission" date="2020-03" db="EMBL/GenBank/DDBJ databases">
        <authorList>
            <person name="Zhu W."/>
        </authorList>
    </citation>
    <scope>NUCLEOTIDE SEQUENCE [LARGE SCALE GENOMIC DNA]</scope>
    <source>
        <strain evidence="1 2">185</strain>
    </source>
</reference>
<dbReference type="KEGG" id="alj:G8D99_06815"/>
<accession>A0A6G8S3P7</accession>
<evidence type="ECO:0000313" key="1">
    <source>
        <dbReference type="EMBL" id="QIO08761.1"/>
    </source>
</evidence>
<organism evidence="1 2">
    <name type="scientific">Acinetobacter lanii</name>
    <dbReference type="NCBI Taxonomy" id="2715163"/>
    <lineage>
        <taxon>Bacteria</taxon>
        <taxon>Pseudomonadati</taxon>
        <taxon>Pseudomonadota</taxon>
        <taxon>Gammaproteobacteria</taxon>
        <taxon>Moraxellales</taxon>
        <taxon>Moraxellaceae</taxon>
        <taxon>Acinetobacter</taxon>
    </lineage>
</organism>
<evidence type="ECO:0000313" key="2">
    <source>
        <dbReference type="Proteomes" id="UP000501939"/>
    </source>
</evidence>
<sequence length="157" mass="18977">MNLDQIEKEVFIRKGKYGNSKFLNNLVHEIEYSMLLFDEFPEEVFNFYLRVLSDTDLRVTKGVEWFVHHLYSDFKKIKAEQFIQLKEVLIKTSNHKMTDELRFVILDLFLRKFNYQDMRDMKKIVKGLNFSAEDNDIVYAIEEMIQRYKLGLMKDIN</sequence>
<dbReference type="Proteomes" id="UP000501939">
    <property type="component" value="Chromosome"/>
</dbReference>
<protein>
    <recommendedName>
        <fullName evidence="3">Immunity protein 30 domain-containing protein</fullName>
    </recommendedName>
</protein>
<gene>
    <name evidence="1" type="ORF">G8D99_06815</name>
</gene>
<evidence type="ECO:0008006" key="3">
    <source>
        <dbReference type="Google" id="ProtNLM"/>
    </source>
</evidence>